<proteinExistence type="inferred from homology"/>
<dbReference type="Gene3D" id="3.10.290.10">
    <property type="entry name" value="RNA-binding S4 domain"/>
    <property type="match status" value="1"/>
</dbReference>
<dbReference type="SUPFAM" id="SSF55174">
    <property type="entry name" value="Alpha-L RNA-binding motif"/>
    <property type="match status" value="1"/>
</dbReference>
<evidence type="ECO:0000313" key="9">
    <source>
        <dbReference type="Proteomes" id="UP000676169"/>
    </source>
</evidence>
<dbReference type="GO" id="GO:0120159">
    <property type="term" value="F:rRNA pseudouridine synthase activity"/>
    <property type="evidence" value="ECO:0007669"/>
    <property type="project" value="UniProtKB-ARBA"/>
</dbReference>
<sequence length="223" mass="25750">MKLDRLLAKHQSMGRNEARRRIIGGRVRVDGETVTSHDREIDRFTRVDMDGEVVREPERLLRILLHKPVGVVSATVDAEHTTVIDLIDDPDKHTLHIAGRLDRNTSGLVLLTNDGRWSKRLMNPEHKVDKVYLVETRDPIPDDAVEAFARGFYFHTEDLTTLPAELEILGERSARLTLHEGRYHQVKRMFHRIGNRVTALHRVSIGDIRLPENLKPGEWRFLK</sequence>
<evidence type="ECO:0000259" key="6">
    <source>
        <dbReference type="Pfam" id="PF00849"/>
    </source>
</evidence>
<evidence type="ECO:0000256" key="4">
    <source>
        <dbReference type="PROSITE-ProRule" id="PRU00182"/>
    </source>
</evidence>
<evidence type="ECO:0000256" key="5">
    <source>
        <dbReference type="RuleBase" id="RU003887"/>
    </source>
</evidence>
<dbReference type="PROSITE" id="PS50889">
    <property type="entry name" value="S4"/>
    <property type="match status" value="1"/>
</dbReference>
<keyword evidence="3 5" id="KW-0413">Isomerase</keyword>
<dbReference type="NCBIfam" id="TIGR00093">
    <property type="entry name" value="pseudouridine synthase"/>
    <property type="match status" value="1"/>
</dbReference>
<dbReference type="Pfam" id="PF01479">
    <property type="entry name" value="S4"/>
    <property type="match status" value="1"/>
</dbReference>
<dbReference type="EMBL" id="CP073100">
    <property type="protein sequence ID" value="QUE50162.1"/>
    <property type="molecule type" value="Genomic_DNA"/>
</dbReference>
<dbReference type="PANTHER" id="PTHR47683">
    <property type="entry name" value="PSEUDOURIDINE SYNTHASE FAMILY PROTEIN-RELATED"/>
    <property type="match status" value="1"/>
</dbReference>
<dbReference type="FunFam" id="3.30.70.1560:FF:000001">
    <property type="entry name" value="Pseudouridine synthase"/>
    <property type="match status" value="1"/>
</dbReference>
<keyword evidence="2 4" id="KW-0694">RNA-binding</keyword>
<dbReference type="AlphaFoldDB" id="A0A975IYE9"/>
<accession>A0A975IYE9</accession>
<reference evidence="8" key="1">
    <citation type="submission" date="2021-04" db="EMBL/GenBank/DDBJ databases">
        <title>Luteolibacter sp. 32A isolated from the skin of an Anderson's salamander (Ambystoma andersonii).</title>
        <authorList>
            <person name="Spergser J."/>
            <person name="Busse H.-J."/>
        </authorList>
    </citation>
    <scope>NUCLEOTIDE SEQUENCE</scope>
    <source>
        <strain evidence="8">32A</strain>
    </source>
</reference>
<evidence type="ECO:0000256" key="3">
    <source>
        <dbReference type="ARBA" id="ARBA00023235"/>
    </source>
</evidence>
<dbReference type="Pfam" id="PF00849">
    <property type="entry name" value="PseudoU_synth_2"/>
    <property type="match status" value="1"/>
</dbReference>
<evidence type="ECO:0000259" key="7">
    <source>
        <dbReference type="Pfam" id="PF01479"/>
    </source>
</evidence>
<dbReference type="Gene3D" id="3.30.70.580">
    <property type="entry name" value="Pseudouridine synthase I, catalytic domain, N-terminal subdomain"/>
    <property type="match status" value="1"/>
</dbReference>
<keyword evidence="9" id="KW-1185">Reference proteome</keyword>
<dbReference type="InterPro" id="IPR000748">
    <property type="entry name" value="PsdUridine_synth_RsuA/RluB/E/F"/>
</dbReference>
<comment type="similarity">
    <text evidence="1 5">Belongs to the pseudouridine synthase RsuA family.</text>
</comment>
<protein>
    <recommendedName>
        <fullName evidence="5">Pseudouridine synthase</fullName>
        <ecNumber evidence="5">5.4.99.-</ecNumber>
    </recommendedName>
</protein>
<dbReference type="PROSITE" id="PS01149">
    <property type="entry name" value="PSI_RSU"/>
    <property type="match status" value="1"/>
</dbReference>
<gene>
    <name evidence="8" type="ORF">KBB96_14950</name>
</gene>
<dbReference type="InterPro" id="IPR002942">
    <property type="entry name" value="S4_RNA-bd"/>
</dbReference>
<name>A0A975IYE9_9BACT</name>
<dbReference type="InterPro" id="IPR036986">
    <property type="entry name" value="S4_RNA-bd_sf"/>
</dbReference>
<dbReference type="GO" id="GO:0000455">
    <property type="term" value="P:enzyme-directed rRNA pseudouridine synthesis"/>
    <property type="evidence" value="ECO:0007669"/>
    <property type="project" value="UniProtKB-ARBA"/>
</dbReference>
<feature type="domain" description="Pseudouridine synthase RsuA/RluA-like" evidence="6">
    <location>
        <begin position="63"/>
        <end position="191"/>
    </location>
</feature>
<dbReference type="InterPro" id="IPR050343">
    <property type="entry name" value="RsuA_PseudoU_synthase"/>
</dbReference>
<organism evidence="8 9">
    <name type="scientific">Luteolibacter ambystomatis</name>
    <dbReference type="NCBI Taxonomy" id="2824561"/>
    <lineage>
        <taxon>Bacteria</taxon>
        <taxon>Pseudomonadati</taxon>
        <taxon>Verrucomicrobiota</taxon>
        <taxon>Verrucomicrobiia</taxon>
        <taxon>Verrucomicrobiales</taxon>
        <taxon>Verrucomicrobiaceae</taxon>
        <taxon>Luteolibacter</taxon>
    </lineage>
</organism>
<dbReference type="InterPro" id="IPR018496">
    <property type="entry name" value="PsdUridine_synth_RsuA/RluB_CS"/>
</dbReference>
<dbReference type="GO" id="GO:0005829">
    <property type="term" value="C:cytosol"/>
    <property type="evidence" value="ECO:0007669"/>
    <property type="project" value="UniProtKB-ARBA"/>
</dbReference>
<evidence type="ECO:0000313" key="8">
    <source>
        <dbReference type="EMBL" id="QUE50162.1"/>
    </source>
</evidence>
<dbReference type="PANTHER" id="PTHR47683:SF4">
    <property type="entry name" value="PSEUDOURIDINE SYNTHASE"/>
    <property type="match status" value="1"/>
</dbReference>
<dbReference type="RefSeq" id="WP_211630254.1">
    <property type="nucleotide sequence ID" value="NZ_CP073100.1"/>
</dbReference>
<evidence type="ECO:0000256" key="2">
    <source>
        <dbReference type="ARBA" id="ARBA00022884"/>
    </source>
</evidence>
<dbReference type="SUPFAM" id="SSF55120">
    <property type="entry name" value="Pseudouridine synthase"/>
    <property type="match status" value="1"/>
</dbReference>
<dbReference type="Gene3D" id="3.30.70.1560">
    <property type="entry name" value="Alpha-L RNA-binding motif"/>
    <property type="match status" value="1"/>
</dbReference>
<feature type="domain" description="RNA-binding S4" evidence="7">
    <location>
        <begin position="1"/>
        <end position="36"/>
    </location>
</feature>
<dbReference type="InterPro" id="IPR020094">
    <property type="entry name" value="TruA/RsuA/RluB/E/F_N"/>
</dbReference>
<dbReference type="KEGG" id="lamb:KBB96_14950"/>
<dbReference type="Proteomes" id="UP000676169">
    <property type="component" value="Chromosome"/>
</dbReference>
<dbReference type="GO" id="GO:0003723">
    <property type="term" value="F:RNA binding"/>
    <property type="evidence" value="ECO:0007669"/>
    <property type="project" value="UniProtKB-KW"/>
</dbReference>
<dbReference type="InterPro" id="IPR042092">
    <property type="entry name" value="PsdUridine_s_RsuA/RluB/E/F_cat"/>
</dbReference>
<dbReference type="InterPro" id="IPR020103">
    <property type="entry name" value="PsdUridine_synth_cat_dom_sf"/>
</dbReference>
<evidence type="ECO:0000256" key="1">
    <source>
        <dbReference type="ARBA" id="ARBA00008348"/>
    </source>
</evidence>
<dbReference type="EC" id="5.4.99.-" evidence="5"/>
<dbReference type="InterPro" id="IPR006145">
    <property type="entry name" value="PsdUridine_synth_RsuA/RluA"/>
</dbReference>
<dbReference type="CDD" id="cd02553">
    <property type="entry name" value="PseudoU_synth_RsuA"/>
    <property type="match status" value="1"/>
</dbReference>